<feature type="region of interest" description="Disordered" evidence="1">
    <location>
        <begin position="105"/>
        <end position="132"/>
    </location>
</feature>
<reference evidence="3 4" key="1">
    <citation type="submission" date="2019-02" db="EMBL/GenBank/DDBJ databases">
        <title>Deep-cultivation of Planctomycetes and their phenomic and genomic characterization uncovers novel biology.</title>
        <authorList>
            <person name="Wiegand S."/>
            <person name="Jogler M."/>
            <person name="Boedeker C."/>
            <person name="Pinto D."/>
            <person name="Vollmers J."/>
            <person name="Rivas-Marin E."/>
            <person name="Kohn T."/>
            <person name="Peeters S.H."/>
            <person name="Heuer A."/>
            <person name="Rast P."/>
            <person name="Oberbeckmann S."/>
            <person name="Bunk B."/>
            <person name="Jeske O."/>
            <person name="Meyerdierks A."/>
            <person name="Storesund J.E."/>
            <person name="Kallscheuer N."/>
            <person name="Luecker S."/>
            <person name="Lage O.M."/>
            <person name="Pohl T."/>
            <person name="Merkel B.J."/>
            <person name="Hornburger P."/>
            <person name="Mueller R.-W."/>
            <person name="Bruemmer F."/>
            <person name="Labrenz M."/>
            <person name="Spormann A.M."/>
            <person name="Op den Camp H."/>
            <person name="Overmann J."/>
            <person name="Amann R."/>
            <person name="Jetten M.S.M."/>
            <person name="Mascher T."/>
            <person name="Medema M.H."/>
            <person name="Devos D.P."/>
            <person name="Kaster A.-K."/>
            <person name="Ovreas L."/>
            <person name="Rohde M."/>
            <person name="Galperin M.Y."/>
            <person name="Jogler C."/>
        </authorList>
    </citation>
    <scope>NUCLEOTIDE SEQUENCE [LARGE SCALE GENOMIC DNA]</scope>
    <source>
        <strain evidence="3 4">Pla133</strain>
    </source>
</reference>
<name>A0A518BQE4_9BACT</name>
<organism evidence="3 4">
    <name type="scientific">Engelhardtia mirabilis</name>
    <dbReference type="NCBI Taxonomy" id="2528011"/>
    <lineage>
        <taxon>Bacteria</taxon>
        <taxon>Pseudomonadati</taxon>
        <taxon>Planctomycetota</taxon>
        <taxon>Planctomycetia</taxon>
        <taxon>Planctomycetia incertae sedis</taxon>
        <taxon>Engelhardtia</taxon>
    </lineage>
</organism>
<feature type="chain" id="PRO_5021883427" evidence="2">
    <location>
        <begin position="32"/>
        <end position="538"/>
    </location>
</feature>
<keyword evidence="2" id="KW-0732">Signal</keyword>
<sequence precursor="true">MHYRLFPIGLAPIATVSIIASSLGAGSIAGAATTPTVQGHQIALDVISNTTAPRPGIPVQVQGYAAGVAKAYNLVTDGDGFTPFVEVGPLSTMWITLGEASLAGTASGGGGSGGASGGGSSGSSGGGQAVGVTRPWLTADSSVAENDVFELLTVTQPTAHTHHFAPLGDAPGRFGPGDEEIDWQEVVVLPPPPQPAGAPASEGLSFRGHSGSLATMHDIHGVLNYQGYGDAPFHYDAGFYLDSPSVNIPDGELFVAFNYMDRDCPRDTVVDLYEFRTAGPLPATPVKAEIEAVSTLPPGVLVRVRGTKSAGKLILCLRSGSFGPPIVHRGVSAPPTLSPLTDPGQFGHGGGQATSADAGFDCGACTPYNGESFVHNNTLTCDPETPLTGDCPPGELLNVSCKGRTKPFGPIVCPKAGAVDSSVKGEIVKGFSISGTFNSSPGGVGVDFGIDWEQSSSTLITEGIPNPPEGECAECVQLNAIASWCRGIFKFQVSQWELLPYPHVDPCSAFDRAVVACGPNVVVKGASCDQSKFGGSGD</sequence>
<gene>
    <name evidence="3" type="ORF">Pla133_42970</name>
</gene>
<evidence type="ECO:0000313" key="3">
    <source>
        <dbReference type="EMBL" id="QDU69180.1"/>
    </source>
</evidence>
<keyword evidence="4" id="KW-1185">Reference proteome</keyword>
<dbReference type="AlphaFoldDB" id="A0A518BQE4"/>
<evidence type="ECO:0000256" key="1">
    <source>
        <dbReference type="SAM" id="MobiDB-lite"/>
    </source>
</evidence>
<proteinExistence type="predicted"/>
<dbReference type="EMBL" id="CP036287">
    <property type="protein sequence ID" value="QDU69180.1"/>
    <property type="molecule type" value="Genomic_DNA"/>
</dbReference>
<protein>
    <submittedName>
        <fullName evidence="3">Uncharacterized protein</fullName>
    </submittedName>
</protein>
<accession>A0A518BQE4</accession>
<evidence type="ECO:0000313" key="4">
    <source>
        <dbReference type="Proteomes" id="UP000316921"/>
    </source>
</evidence>
<feature type="signal peptide" evidence="2">
    <location>
        <begin position="1"/>
        <end position="31"/>
    </location>
</feature>
<dbReference type="RefSeq" id="WP_145068847.1">
    <property type="nucleotide sequence ID" value="NZ_CP036287.1"/>
</dbReference>
<dbReference type="Proteomes" id="UP000316921">
    <property type="component" value="Chromosome"/>
</dbReference>
<evidence type="ECO:0000256" key="2">
    <source>
        <dbReference type="SAM" id="SignalP"/>
    </source>
</evidence>
<feature type="compositionally biased region" description="Gly residues" evidence="1">
    <location>
        <begin position="106"/>
        <end position="129"/>
    </location>
</feature>
<dbReference type="KEGG" id="pbap:Pla133_42970"/>